<evidence type="ECO:0000259" key="7">
    <source>
        <dbReference type="PROSITE" id="PS51379"/>
    </source>
</evidence>
<reference evidence="8 11" key="3">
    <citation type="submission" date="2020-10" db="EMBL/GenBank/DDBJ databases">
        <title>Ca. Dormibacterota MAGs.</title>
        <authorList>
            <person name="Montgomery K."/>
        </authorList>
    </citation>
    <scope>NUCLEOTIDE SEQUENCE [LARGE SCALE GENOMIC DNA]</scope>
    <source>
        <strain evidence="8">SC8812_S17_18</strain>
    </source>
</reference>
<comment type="cofactor">
    <cofactor evidence="6">
        <name>[4Fe-4S] cluster</name>
        <dbReference type="ChEBI" id="CHEBI:49883"/>
    </cofactor>
    <text evidence="6">Binds 2 [4Fe-4S] clusters.</text>
</comment>
<organism evidence="9 10">
    <name type="scientific">Candidatus Aeolococcus gillhamiae</name>
    <dbReference type="NCBI Taxonomy" id="3127015"/>
    <lineage>
        <taxon>Bacteria</taxon>
        <taxon>Bacillati</taxon>
        <taxon>Candidatus Dormiibacterota</taxon>
        <taxon>Candidatus Dormibacteria</taxon>
        <taxon>Candidatus Aeolococcales</taxon>
        <taxon>Candidatus Aeolococcaceae</taxon>
        <taxon>Candidatus Aeolococcus</taxon>
    </lineage>
</organism>
<evidence type="ECO:0000256" key="6">
    <source>
        <dbReference type="PIRNR" id="PIRNR000139"/>
    </source>
</evidence>
<evidence type="ECO:0000256" key="4">
    <source>
        <dbReference type="ARBA" id="ARBA00023004"/>
    </source>
</evidence>
<dbReference type="PROSITE" id="PS51379">
    <property type="entry name" value="4FE4S_FER_2"/>
    <property type="match status" value="1"/>
</dbReference>
<evidence type="ECO:0000256" key="5">
    <source>
        <dbReference type="ARBA" id="ARBA00023014"/>
    </source>
</evidence>
<dbReference type="RefSeq" id="WP_337310533.1">
    <property type="nucleotide sequence ID" value="NZ_JAEKNS010000067.1"/>
</dbReference>
<keyword evidence="6" id="KW-0813">Transport</keyword>
<dbReference type="Gene3D" id="1.10.1060.10">
    <property type="entry name" value="Alpha-helical ferredoxin"/>
    <property type="match status" value="1"/>
</dbReference>
<keyword evidence="5 6" id="KW-0411">Iron-sulfur</keyword>
<reference evidence="9 10" key="1">
    <citation type="journal article" date="2017" name="Nature">
        <title>Atmospheric trace gases support primary production in Antarctic desert surface soil.</title>
        <authorList>
            <person name="Ji M."/>
            <person name="Greening C."/>
            <person name="Vanwonterghem I."/>
            <person name="Carere C.R."/>
            <person name="Bay S.K."/>
            <person name="Steen J.A."/>
            <person name="Montgomery K."/>
            <person name="Lines T."/>
            <person name="Beardall J."/>
            <person name="van Dorst J."/>
            <person name="Snape I."/>
            <person name="Stott M.B."/>
            <person name="Hugenholtz P."/>
            <person name="Ferrari B.C."/>
        </authorList>
    </citation>
    <scope>NUCLEOTIDE SEQUENCE [LARGE SCALE GENOMIC DNA]</scope>
    <source>
        <strain evidence="9">RRmetagenome_bin12</strain>
    </source>
</reference>
<dbReference type="Proteomes" id="UP000606991">
    <property type="component" value="Unassembled WGS sequence"/>
</dbReference>
<dbReference type="GO" id="GO:0051539">
    <property type="term" value="F:4 iron, 4 sulfur cluster binding"/>
    <property type="evidence" value="ECO:0007669"/>
    <property type="project" value="UniProtKB-UniRule"/>
</dbReference>
<proteinExistence type="predicted"/>
<dbReference type="PANTHER" id="PTHR32479:SF17">
    <property type="entry name" value="GLYCOLATE OXIDASE IRON-SULFUR SUBUNIT"/>
    <property type="match status" value="1"/>
</dbReference>
<comment type="caution">
    <text evidence="9">The sequence shown here is derived from an EMBL/GenBank/DDBJ whole genome shotgun (WGS) entry which is preliminary data.</text>
</comment>
<dbReference type="PANTHER" id="PTHR32479">
    <property type="entry name" value="GLYCOLATE OXIDASE IRON-SULFUR SUBUNIT"/>
    <property type="match status" value="1"/>
</dbReference>
<dbReference type="InterPro" id="IPR009051">
    <property type="entry name" value="Helical_ferredxn"/>
</dbReference>
<keyword evidence="4 6" id="KW-0408">Iron</keyword>
<sequence length="435" mass="47332">MTDLAVPPRFLEDVYQAASECNKCSLCQAVCPTYVTNPVEWETARGRVSLVRDAIEGRIELRDIADGPLSTCLTCDNCVAACAPRVPTAQIVSRARMELHEQEGHPWGQSVAFRSVLPRPGVLSFLHGLSRAAQVTGLHAFARRTGLTRWLGTGGALMEHVGPLPRQTAYRRSRSLPAAAAPVRGRLGFLVCCYQNLAVPQATEATMRVLLANGFEVVVPQLACSGLPAKSLGDRQAMIDMAAANVDVLRELKVDILVGDVASCTAHYKQYDTILAEDSLHAIDAQRVAQRTILATELLDDAGQRATLGPLRWRVAIDEPCSLPIEGPARSAACRLLAQVPRLEIVPLEEAAMCCGGPGMYFRDQPERSEAILQRKFEHVVASGAEVLVTENVSCLLQLRNGAARYAPDVRVMHVFELLNESIETAQRRSAIIPE</sequence>
<dbReference type="GO" id="GO:0019154">
    <property type="term" value="F:glycolate dehydrogenase activity"/>
    <property type="evidence" value="ECO:0007669"/>
    <property type="project" value="UniProtKB-EC"/>
</dbReference>
<dbReference type="InterPro" id="IPR017900">
    <property type="entry name" value="4Fe4S_Fe_S_CS"/>
</dbReference>
<gene>
    <name evidence="9" type="ORF">DLM65_10015</name>
    <name evidence="8" type="ORF">JF886_05885</name>
</gene>
<evidence type="ECO:0000256" key="2">
    <source>
        <dbReference type="ARBA" id="ARBA00022723"/>
    </source>
</evidence>
<dbReference type="EMBL" id="QHBU01000194">
    <property type="protein sequence ID" value="PZR79715.1"/>
    <property type="molecule type" value="Genomic_DNA"/>
</dbReference>
<comment type="function">
    <text evidence="6">Component of a complex that catalyzes the oxidation of glycolate to glyoxylate.</text>
</comment>
<comment type="catalytic activity">
    <reaction evidence="6">
        <text>(R)-lactate + A = pyruvate + AH2</text>
        <dbReference type="Rhea" id="RHEA:15089"/>
        <dbReference type="ChEBI" id="CHEBI:13193"/>
        <dbReference type="ChEBI" id="CHEBI:15361"/>
        <dbReference type="ChEBI" id="CHEBI:16004"/>
        <dbReference type="ChEBI" id="CHEBI:17499"/>
    </reaction>
</comment>
<keyword evidence="3" id="KW-0677">Repeat</keyword>
<dbReference type="InterPro" id="IPR004017">
    <property type="entry name" value="Cys_rich_dom"/>
</dbReference>
<dbReference type="InterPro" id="IPR012257">
    <property type="entry name" value="Glc_ox_4Fe-4S"/>
</dbReference>
<dbReference type="Pfam" id="PF13183">
    <property type="entry name" value="Fer4_8"/>
    <property type="match status" value="1"/>
</dbReference>
<accession>A0A934JWP0</accession>
<evidence type="ECO:0000256" key="1">
    <source>
        <dbReference type="ARBA" id="ARBA00022485"/>
    </source>
</evidence>
<comment type="catalytic activity">
    <reaction evidence="6">
        <text>glycolate + A = glyoxylate + AH2</text>
        <dbReference type="Rhea" id="RHEA:21264"/>
        <dbReference type="ChEBI" id="CHEBI:13193"/>
        <dbReference type="ChEBI" id="CHEBI:17499"/>
        <dbReference type="ChEBI" id="CHEBI:29805"/>
        <dbReference type="ChEBI" id="CHEBI:36655"/>
        <dbReference type="EC" id="1.1.99.14"/>
    </reaction>
</comment>
<evidence type="ECO:0000313" key="10">
    <source>
        <dbReference type="Proteomes" id="UP000248724"/>
    </source>
</evidence>
<keyword evidence="6" id="KW-0249">Electron transport</keyword>
<dbReference type="AlphaFoldDB" id="A0A2W5ZA33"/>
<dbReference type="GO" id="GO:0046872">
    <property type="term" value="F:metal ion binding"/>
    <property type="evidence" value="ECO:0007669"/>
    <property type="project" value="UniProtKB-UniRule"/>
</dbReference>
<dbReference type="Pfam" id="PF02754">
    <property type="entry name" value="CCG"/>
    <property type="match status" value="2"/>
</dbReference>
<dbReference type="PIRSF" id="PIRSF000139">
    <property type="entry name" value="Glc_ox_4Fe-4S"/>
    <property type="match status" value="1"/>
</dbReference>
<dbReference type="InterPro" id="IPR017896">
    <property type="entry name" value="4Fe4S_Fe-S-bd"/>
</dbReference>
<dbReference type="EC" id="1.1.99.14" evidence="6"/>
<keyword evidence="2 6" id="KW-0479">Metal-binding</keyword>
<dbReference type="Proteomes" id="UP000248724">
    <property type="component" value="Unassembled WGS sequence"/>
</dbReference>
<dbReference type="SUPFAM" id="SSF46548">
    <property type="entry name" value="alpha-helical ferredoxin"/>
    <property type="match status" value="1"/>
</dbReference>
<evidence type="ECO:0000256" key="3">
    <source>
        <dbReference type="ARBA" id="ARBA00022737"/>
    </source>
</evidence>
<dbReference type="EMBL" id="JAEKNS010000067">
    <property type="protein sequence ID" value="MBJ7594385.1"/>
    <property type="molecule type" value="Genomic_DNA"/>
</dbReference>
<protein>
    <recommendedName>
        <fullName evidence="6">Glycolate oxidase iron-sulfur subunit</fullName>
        <ecNumber evidence="6">1.1.99.14</ecNumber>
    </recommendedName>
</protein>
<accession>A0A2W5ZA33</accession>
<name>A0A2W5ZA33_9BACT</name>
<keyword evidence="1 6" id="KW-0004">4Fe-4S</keyword>
<evidence type="ECO:0000313" key="9">
    <source>
        <dbReference type="EMBL" id="PZR79715.1"/>
    </source>
</evidence>
<evidence type="ECO:0000313" key="11">
    <source>
        <dbReference type="Proteomes" id="UP000606991"/>
    </source>
</evidence>
<reference evidence="9" key="2">
    <citation type="submission" date="2018-05" db="EMBL/GenBank/DDBJ databases">
        <authorList>
            <person name="Ferrari B."/>
        </authorList>
    </citation>
    <scope>NUCLEOTIDE SEQUENCE</scope>
    <source>
        <strain evidence="9">RRmetagenome_bin12</strain>
    </source>
</reference>
<evidence type="ECO:0000313" key="8">
    <source>
        <dbReference type="EMBL" id="MBJ7594385.1"/>
    </source>
</evidence>
<dbReference type="PROSITE" id="PS00198">
    <property type="entry name" value="4FE4S_FER_1"/>
    <property type="match status" value="1"/>
</dbReference>
<feature type="domain" description="4Fe-4S ferredoxin-type" evidence="7">
    <location>
        <begin position="12"/>
        <end position="41"/>
    </location>
</feature>